<evidence type="ECO:0008006" key="3">
    <source>
        <dbReference type="Google" id="ProtNLM"/>
    </source>
</evidence>
<dbReference type="AlphaFoldDB" id="A0A0F9JS56"/>
<organism evidence="2">
    <name type="scientific">marine sediment metagenome</name>
    <dbReference type="NCBI Taxonomy" id="412755"/>
    <lineage>
        <taxon>unclassified sequences</taxon>
        <taxon>metagenomes</taxon>
        <taxon>ecological metagenomes</taxon>
    </lineage>
</organism>
<gene>
    <name evidence="2" type="ORF">LCGC14_1419810</name>
</gene>
<name>A0A0F9JS56_9ZZZZ</name>
<dbReference type="EMBL" id="LAZR01009456">
    <property type="protein sequence ID" value="KKM72508.1"/>
    <property type="molecule type" value="Genomic_DNA"/>
</dbReference>
<proteinExistence type="predicted"/>
<keyword evidence="1" id="KW-1133">Transmembrane helix</keyword>
<accession>A0A0F9JS56</accession>
<evidence type="ECO:0000313" key="2">
    <source>
        <dbReference type="EMBL" id="KKM72508.1"/>
    </source>
</evidence>
<protein>
    <recommendedName>
        <fullName evidence="3">Permease</fullName>
    </recommendedName>
</protein>
<feature type="transmembrane region" description="Helical" evidence="1">
    <location>
        <begin position="95"/>
        <end position="119"/>
    </location>
</feature>
<feature type="transmembrane region" description="Helical" evidence="1">
    <location>
        <begin position="160"/>
        <end position="178"/>
    </location>
</feature>
<feature type="transmembrane region" description="Helical" evidence="1">
    <location>
        <begin position="131"/>
        <end position="148"/>
    </location>
</feature>
<evidence type="ECO:0000256" key="1">
    <source>
        <dbReference type="SAM" id="Phobius"/>
    </source>
</evidence>
<comment type="caution">
    <text evidence="2">The sequence shown here is derived from an EMBL/GenBank/DDBJ whole genome shotgun (WGS) entry which is preliminary data.</text>
</comment>
<keyword evidence="1" id="KW-0472">Membrane</keyword>
<keyword evidence="1" id="KW-0812">Transmembrane</keyword>
<feature type="transmembrane region" description="Helical" evidence="1">
    <location>
        <begin position="62"/>
        <end position="80"/>
    </location>
</feature>
<reference evidence="2" key="1">
    <citation type="journal article" date="2015" name="Nature">
        <title>Complex archaea that bridge the gap between prokaryotes and eukaryotes.</title>
        <authorList>
            <person name="Spang A."/>
            <person name="Saw J.H."/>
            <person name="Jorgensen S.L."/>
            <person name="Zaremba-Niedzwiedzka K."/>
            <person name="Martijn J."/>
            <person name="Lind A.E."/>
            <person name="van Eijk R."/>
            <person name="Schleper C."/>
            <person name="Guy L."/>
            <person name="Ettema T.J."/>
        </authorList>
    </citation>
    <scope>NUCLEOTIDE SEQUENCE</scope>
</reference>
<feature type="transmembrane region" description="Helical" evidence="1">
    <location>
        <begin position="20"/>
        <end position="42"/>
    </location>
</feature>
<sequence length="198" mass="21146">MSRFAFLSDSDWRRSVLMDGFGKGFWGFFGVAVATGVLCWALEGPEAISRSLARDAGLLGDLMPRVLVALSIAALIWFLLPRHRISALVGQESGLLGLIIATAAGAVTPGGPSSAYALLAVLAVSGADRGALIAYITSWATLGLQRILVWDVPFMGAEFAFLRLLISLPLPVLAGLIARRLPFDLRVKDDSQDQPVPR</sequence>